<accession>A0A4Y8WAH4</accession>
<dbReference type="OrthoDB" id="6114904at2"/>
<reference evidence="2 3" key="1">
    <citation type="submission" date="2019-01" db="EMBL/GenBank/DDBJ databases">
        <title>Vibrio BEI176 sp. nov, a marine bacterium isolated from China: eastern marignal seas.</title>
        <authorList>
            <person name="Li B."/>
        </authorList>
    </citation>
    <scope>NUCLEOTIDE SEQUENCE [LARGE SCALE GENOMIC DNA]</scope>
    <source>
        <strain evidence="2 3">BEI176</strain>
    </source>
</reference>
<keyword evidence="3" id="KW-1185">Reference proteome</keyword>
<gene>
    <name evidence="2" type="ORF">ELS82_19610</name>
</gene>
<proteinExistence type="predicted"/>
<organism evidence="2 3">
    <name type="scientific">Vibrio ouci</name>
    <dbReference type="NCBI Taxonomy" id="2499078"/>
    <lineage>
        <taxon>Bacteria</taxon>
        <taxon>Pseudomonadati</taxon>
        <taxon>Pseudomonadota</taxon>
        <taxon>Gammaproteobacteria</taxon>
        <taxon>Vibrionales</taxon>
        <taxon>Vibrionaceae</taxon>
        <taxon>Vibrio</taxon>
    </lineage>
</organism>
<dbReference type="Proteomes" id="UP000297753">
    <property type="component" value="Unassembled WGS sequence"/>
</dbReference>
<feature type="region of interest" description="Disordered" evidence="1">
    <location>
        <begin position="330"/>
        <end position="358"/>
    </location>
</feature>
<dbReference type="Gene3D" id="1.25.40.10">
    <property type="entry name" value="Tetratricopeptide repeat domain"/>
    <property type="match status" value="1"/>
</dbReference>
<evidence type="ECO:0000256" key="1">
    <source>
        <dbReference type="SAM" id="MobiDB-lite"/>
    </source>
</evidence>
<dbReference type="Pfam" id="PF08238">
    <property type="entry name" value="Sel1"/>
    <property type="match status" value="4"/>
</dbReference>
<dbReference type="EMBL" id="SATR01000040">
    <property type="protein sequence ID" value="TFH89930.1"/>
    <property type="molecule type" value="Genomic_DNA"/>
</dbReference>
<dbReference type="PANTHER" id="PTHR43628:SF1">
    <property type="entry name" value="CHITIN SYNTHASE REGULATORY FACTOR 2-RELATED"/>
    <property type="match status" value="1"/>
</dbReference>
<dbReference type="InterPro" id="IPR011990">
    <property type="entry name" value="TPR-like_helical_dom_sf"/>
</dbReference>
<dbReference type="InterPro" id="IPR052945">
    <property type="entry name" value="Mitotic_Regulator"/>
</dbReference>
<evidence type="ECO:0000313" key="3">
    <source>
        <dbReference type="Proteomes" id="UP000297753"/>
    </source>
</evidence>
<name>A0A4Y8WAH4_9VIBR</name>
<dbReference type="PANTHER" id="PTHR43628">
    <property type="entry name" value="ACTIVATOR OF C KINASE PROTEIN 1-RELATED"/>
    <property type="match status" value="1"/>
</dbReference>
<protein>
    <submittedName>
        <fullName evidence="2">Sel1 repeat family protein</fullName>
    </submittedName>
</protein>
<dbReference type="InterPro" id="IPR006597">
    <property type="entry name" value="Sel1-like"/>
</dbReference>
<dbReference type="AlphaFoldDB" id="A0A4Y8WAH4"/>
<evidence type="ECO:0000313" key="2">
    <source>
        <dbReference type="EMBL" id="TFH89930.1"/>
    </source>
</evidence>
<feature type="compositionally biased region" description="Polar residues" evidence="1">
    <location>
        <begin position="341"/>
        <end position="358"/>
    </location>
</feature>
<dbReference type="SMART" id="SM00671">
    <property type="entry name" value="SEL1"/>
    <property type="match status" value="5"/>
</dbReference>
<dbReference type="SUPFAM" id="SSF81901">
    <property type="entry name" value="HCP-like"/>
    <property type="match status" value="1"/>
</dbReference>
<comment type="caution">
    <text evidence="2">The sequence shown here is derived from an EMBL/GenBank/DDBJ whole genome shotgun (WGS) entry which is preliminary data.</text>
</comment>
<sequence length="358" mass="40657">MLLLGMFMWMLALSLRKKRLEQERKQKAIAFRKAVERNRRQEQEERVVKAEGGDIPTILYLAKEAERKNIKEAIYWYTKAAKLDSVTGMYGVVRISNKMQQDVVLKEQAKFWQTCISASEGSLPHKFEMAQALIHGRGTEVNTPKAISVMEQAAKENYVDALVFLGDWFSPENNNDPNMSTAYYRRATELKSNEGRMKLGLNYINGVGVASNFAQGCYWLERAAEKGHLEAMYKAGEVWMGQKPNGNSLSYIWLFLAAQLGHEPSRVLRDQVALQIGVDTVVGLQSLSKPMLKKIRENKVGKHSIIKALNKLYKRKIPIDENGTLLEDSSIGRVEPIEPEQPSTEQKLDFSQSPMDKQ</sequence>